<dbReference type="InterPro" id="IPR001322">
    <property type="entry name" value="Lamin_tail_dom"/>
</dbReference>
<organism evidence="4 5">
    <name type="scientific">Reinekea marinisedimentorum</name>
    <dbReference type="NCBI Taxonomy" id="230495"/>
    <lineage>
        <taxon>Bacteria</taxon>
        <taxon>Pseudomonadati</taxon>
        <taxon>Pseudomonadota</taxon>
        <taxon>Gammaproteobacteria</taxon>
        <taxon>Oceanospirillales</taxon>
        <taxon>Saccharospirillaceae</taxon>
        <taxon>Reinekea</taxon>
    </lineage>
</organism>
<dbReference type="PANTHER" id="PTHR40050:SF1">
    <property type="entry name" value="INNER SPORE COAT PROTEIN H"/>
    <property type="match status" value="1"/>
</dbReference>
<proteinExistence type="predicted"/>
<feature type="signal peptide" evidence="2">
    <location>
        <begin position="1"/>
        <end position="29"/>
    </location>
</feature>
<evidence type="ECO:0000256" key="2">
    <source>
        <dbReference type="SAM" id="SignalP"/>
    </source>
</evidence>
<feature type="domain" description="LTD" evidence="3">
    <location>
        <begin position="334"/>
        <end position="460"/>
    </location>
</feature>
<dbReference type="Pfam" id="PF08757">
    <property type="entry name" value="CotH"/>
    <property type="match status" value="1"/>
</dbReference>
<reference evidence="4 5" key="1">
    <citation type="submission" date="2019-03" db="EMBL/GenBank/DDBJ databases">
        <title>Genomic Encyclopedia of Archaeal and Bacterial Type Strains, Phase II (KMG-II): from individual species to whole genera.</title>
        <authorList>
            <person name="Goeker M."/>
        </authorList>
    </citation>
    <scope>NUCLEOTIDE SEQUENCE [LARGE SCALE GENOMIC DNA]</scope>
    <source>
        <strain evidence="4 5">DSM 15388</strain>
    </source>
</reference>
<feature type="compositionally biased region" description="Gly residues" evidence="1">
    <location>
        <begin position="861"/>
        <end position="871"/>
    </location>
</feature>
<dbReference type="AlphaFoldDB" id="A0A4R3IFM5"/>
<accession>A0A4R3IFM5</accession>
<dbReference type="RefSeq" id="WP_207902606.1">
    <property type="nucleotide sequence ID" value="NZ_SLZR01000001.1"/>
</dbReference>
<feature type="compositionally biased region" description="Low complexity" evidence="1">
    <location>
        <begin position="849"/>
        <end position="860"/>
    </location>
</feature>
<sequence length="871" mass="95337">MKPMNKINCQTLLILLTSQLALSACQAEAKPGADSDGSLTNYDSSDSVSYSGTLVINEIVAKPVSGNDWIELYVTEGSVDLSEYSLVDDDADHEAQSLPDVVLSAGDYLVIEAVDDADDVTLDSGYYVTFKLGSDDAVTLYQDGVAVDSLDWQDGDADEGYSYGLLPDGTGDAQTLSPTQGASNEASDDEAVELDTIVNNDAQLRINEIVAQDADGGYDWLELYVTGSSSVNLSDYTLADESSDRLSLPNVTLAAGEFYRIYATTDTLDDYETVAFKLGGSDEVSLYEGDDLIDKLEWSKGDALINYSYGRYPDGSDGVQTLTPTAAAGNAVAERTQLLINEVVANDANGGDDWFELYNNSDESIYLADYAVIDADSDEQAALPDVTLGAGEYRVIYATETDPGSDYVPFKLGNSDELSLIYDDETVDYLDWDASDVPEGYSYGLSPDGSWVQDTLEPTAGSANEAAQVFSSDTVESVYITLDSADWSDLLENAVDETYYYADVSYKGVTLEDVAFRAKGNSSLDAVANMGSERYSFKVDMNEYVDGQKLLGLKKFVLNNSYNDPSYLREYIAYELMDELDVPAPRRAFVNLYINDERHGLYLMVEAVDGEFLEDHYQNAEGDMYKPDGTGSDLLWISDSFTDYSGVDVETNDDTTDHGAFINFIDELNYGEPDDVIDYDTLMRYMAVSTSLSNLDSYHGYYAHNYYFYEQDGVFTLLPWDFNESFGTFDLGCSNDLRELYIDEPTSVSMAERPLIEKSFASDDNLASYHGYLQTLIDGALATNSFESWVDEMAALIREDVANDPTSFYGIDGFESNLNSDYQGFYGLTSFISYRVSNMVQQLNGTAPSSGTGSGYCSTVGSGGGTSPGQR</sequence>
<feature type="domain" description="LTD" evidence="3">
    <location>
        <begin position="42"/>
        <end position="154"/>
    </location>
</feature>
<name>A0A4R3IFM5_9GAMM</name>
<feature type="chain" id="PRO_5020249247" evidence="2">
    <location>
        <begin position="30"/>
        <end position="871"/>
    </location>
</feature>
<dbReference type="InterPro" id="IPR036415">
    <property type="entry name" value="Lamin_tail_dom_sf"/>
</dbReference>
<feature type="region of interest" description="Disordered" evidence="1">
    <location>
        <begin position="847"/>
        <end position="871"/>
    </location>
</feature>
<evidence type="ECO:0000313" key="4">
    <source>
        <dbReference type="EMBL" id="TCS43782.1"/>
    </source>
</evidence>
<dbReference type="PANTHER" id="PTHR40050">
    <property type="entry name" value="INNER SPORE COAT PROTEIN H"/>
    <property type="match status" value="1"/>
</dbReference>
<dbReference type="PROSITE" id="PS51257">
    <property type="entry name" value="PROKAR_LIPOPROTEIN"/>
    <property type="match status" value="1"/>
</dbReference>
<keyword evidence="5" id="KW-1185">Reference proteome</keyword>
<evidence type="ECO:0000256" key="1">
    <source>
        <dbReference type="SAM" id="MobiDB-lite"/>
    </source>
</evidence>
<dbReference type="PROSITE" id="PS51841">
    <property type="entry name" value="LTD"/>
    <property type="match status" value="3"/>
</dbReference>
<dbReference type="SUPFAM" id="SSF74853">
    <property type="entry name" value="Lamin A/C globular tail domain"/>
    <property type="match status" value="3"/>
</dbReference>
<dbReference type="Proteomes" id="UP000295793">
    <property type="component" value="Unassembled WGS sequence"/>
</dbReference>
<gene>
    <name evidence="4" type="ORF">BCF53_101125</name>
</gene>
<comment type="caution">
    <text evidence="4">The sequence shown here is derived from an EMBL/GenBank/DDBJ whole genome shotgun (WGS) entry which is preliminary data.</text>
</comment>
<protein>
    <submittedName>
        <fullName evidence="4">Lamin tail-like protein</fullName>
    </submittedName>
</protein>
<feature type="domain" description="LTD" evidence="3">
    <location>
        <begin position="177"/>
        <end position="326"/>
    </location>
</feature>
<dbReference type="Pfam" id="PF00932">
    <property type="entry name" value="LTD"/>
    <property type="match status" value="3"/>
</dbReference>
<evidence type="ECO:0000313" key="5">
    <source>
        <dbReference type="Proteomes" id="UP000295793"/>
    </source>
</evidence>
<feature type="compositionally biased region" description="Polar residues" evidence="1">
    <location>
        <begin position="172"/>
        <end position="185"/>
    </location>
</feature>
<dbReference type="InterPro" id="IPR014867">
    <property type="entry name" value="Spore_coat_CotH_CotH2/3/7"/>
</dbReference>
<feature type="region of interest" description="Disordered" evidence="1">
    <location>
        <begin position="167"/>
        <end position="189"/>
    </location>
</feature>
<evidence type="ECO:0000259" key="3">
    <source>
        <dbReference type="PROSITE" id="PS51841"/>
    </source>
</evidence>
<keyword evidence="2" id="KW-0732">Signal</keyword>
<dbReference type="EMBL" id="SLZR01000001">
    <property type="protein sequence ID" value="TCS43782.1"/>
    <property type="molecule type" value="Genomic_DNA"/>
</dbReference>